<keyword evidence="3" id="KW-0805">Transcription regulation</keyword>
<feature type="domain" description="Response regulatory" evidence="7">
    <location>
        <begin position="1"/>
        <end position="71"/>
    </location>
</feature>
<sequence>MLRKNINKFDLLTSDVNMPDMDGLKLLELVGLQMGLPVIKRVMRGVIQGACEYLTKPVRIEELQNIWQHAFPKRILDLMNGEGLTRENVASHLQSALGKDIEQQPTLLEEYHLRNKSERSPATYISSHGFIENSHFPEGKEALNGAMEELKDGYIYENGKLVVHFLQAIHAAEKRQADLDVHVSNEQKKLLKVFPIKNHPLKLVL</sequence>
<evidence type="ECO:0000259" key="7">
    <source>
        <dbReference type="PROSITE" id="PS50110"/>
    </source>
</evidence>
<evidence type="ECO:0000313" key="8">
    <source>
        <dbReference type="EMBL" id="KHN01882.1"/>
    </source>
</evidence>
<evidence type="ECO:0000256" key="1">
    <source>
        <dbReference type="ARBA" id="ARBA00004123"/>
    </source>
</evidence>
<dbReference type="GO" id="GO:0000160">
    <property type="term" value="P:phosphorelay signal transduction system"/>
    <property type="evidence" value="ECO:0007669"/>
    <property type="project" value="UniProtKB-KW"/>
</dbReference>
<evidence type="ECO:0000256" key="4">
    <source>
        <dbReference type="ARBA" id="ARBA00023163"/>
    </source>
</evidence>
<evidence type="ECO:0000256" key="5">
    <source>
        <dbReference type="ARBA" id="ARBA00023242"/>
    </source>
</evidence>
<evidence type="ECO:0000256" key="3">
    <source>
        <dbReference type="ARBA" id="ARBA00023015"/>
    </source>
</evidence>
<dbReference type="InterPro" id="IPR011006">
    <property type="entry name" value="CheY-like_superfamily"/>
</dbReference>
<evidence type="ECO:0000256" key="2">
    <source>
        <dbReference type="ARBA" id="ARBA00023012"/>
    </source>
</evidence>
<name>A0A0B2P2I0_GLYSO</name>
<dbReference type="InterPro" id="IPR045279">
    <property type="entry name" value="ARR-like"/>
</dbReference>
<dbReference type="EMBL" id="KN670755">
    <property type="protein sequence ID" value="KHN01882.1"/>
    <property type="molecule type" value="Genomic_DNA"/>
</dbReference>
<evidence type="ECO:0000256" key="6">
    <source>
        <dbReference type="PROSITE-ProRule" id="PRU00169"/>
    </source>
</evidence>
<feature type="modified residue" description="4-aspartylphosphate" evidence="6">
    <location>
        <position position="15"/>
    </location>
</feature>
<keyword evidence="2" id="KW-0902">Two-component regulatory system</keyword>
<keyword evidence="6" id="KW-0597">Phosphoprotein</keyword>
<reference evidence="8" key="1">
    <citation type="submission" date="2014-07" db="EMBL/GenBank/DDBJ databases">
        <title>Identification of a novel salt tolerance gene in wild soybean by whole-genome sequencing.</title>
        <authorList>
            <person name="Lam H.-M."/>
            <person name="Qi X."/>
            <person name="Li M.-W."/>
            <person name="Liu X."/>
            <person name="Xie M."/>
            <person name="Ni M."/>
            <person name="Xu X."/>
        </authorList>
    </citation>
    <scope>NUCLEOTIDE SEQUENCE [LARGE SCALE GENOMIC DNA]</scope>
    <source>
        <tissue evidence="8">Root</tissue>
    </source>
</reference>
<dbReference type="NCBIfam" id="TIGR01557">
    <property type="entry name" value="myb_SHAQKYF"/>
    <property type="match status" value="1"/>
</dbReference>
<dbReference type="SUPFAM" id="SSF52172">
    <property type="entry name" value="CheY-like"/>
    <property type="match status" value="1"/>
</dbReference>
<keyword evidence="4" id="KW-0804">Transcription</keyword>
<dbReference type="PROSITE" id="PS50110">
    <property type="entry name" value="RESPONSE_REGULATORY"/>
    <property type="match status" value="1"/>
</dbReference>
<accession>A0A0B2P2I0</accession>
<keyword evidence="5" id="KW-0539">Nucleus</keyword>
<dbReference type="AlphaFoldDB" id="A0A0B2P2I0"/>
<dbReference type="InterPro" id="IPR006447">
    <property type="entry name" value="Myb_dom_plants"/>
</dbReference>
<gene>
    <name evidence="8" type="ORF">glysoja_049690</name>
</gene>
<protein>
    <submittedName>
        <fullName evidence="8">Two-component response regulator ARR12</fullName>
    </submittedName>
</protein>
<dbReference type="PANTHER" id="PTHR43874">
    <property type="entry name" value="TWO-COMPONENT RESPONSE REGULATOR"/>
    <property type="match status" value="1"/>
</dbReference>
<dbReference type="GO" id="GO:0005634">
    <property type="term" value="C:nucleus"/>
    <property type="evidence" value="ECO:0007669"/>
    <property type="project" value="UniProtKB-SubCell"/>
</dbReference>
<proteinExistence type="predicted"/>
<dbReference type="Proteomes" id="UP000053555">
    <property type="component" value="Unassembled WGS sequence"/>
</dbReference>
<dbReference type="InterPro" id="IPR001789">
    <property type="entry name" value="Sig_transdc_resp-reg_receiver"/>
</dbReference>
<dbReference type="Gene3D" id="3.40.50.2300">
    <property type="match status" value="1"/>
</dbReference>
<dbReference type="PANTHER" id="PTHR43874:SF205">
    <property type="entry name" value="TWO-COMPONENT RESPONSE REGULATOR ORR23"/>
    <property type="match status" value="1"/>
</dbReference>
<dbReference type="GO" id="GO:0003677">
    <property type="term" value="F:DNA binding"/>
    <property type="evidence" value="ECO:0007669"/>
    <property type="project" value="InterPro"/>
</dbReference>
<comment type="subcellular location">
    <subcellularLocation>
        <location evidence="1">Nucleus</location>
    </subcellularLocation>
</comment>
<dbReference type="GO" id="GO:0009736">
    <property type="term" value="P:cytokinin-activated signaling pathway"/>
    <property type="evidence" value="ECO:0007669"/>
    <property type="project" value="InterPro"/>
</dbReference>
<organism evidence="8">
    <name type="scientific">Glycine soja</name>
    <name type="common">Wild soybean</name>
    <dbReference type="NCBI Taxonomy" id="3848"/>
    <lineage>
        <taxon>Eukaryota</taxon>
        <taxon>Viridiplantae</taxon>
        <taxon>Streptophyta</taxon>
        <taxon>Embryophyta</taxon>
        <taxon>Tracheophyta</taxon>
        <taxon>Spermatophyta</taxon>
        <taxon>Magnoliopsida</taxon>
        <taxon>eudicotyledons</taxon>
        <taxon>Gunneridae</taxon>
        <taxon>Pentapetalae</taxon>
        <taxon>rosids</taxon>
        <taxon>fabids</taxon>
        <taxon>Fabales</taxon>
        <taxon>Fabaceae</taxon>
        <taxon>Papilionoideae</taxon>
        <taxon>50 kb inversion clade</taxon>
        <taxon>NPAAA clade</taxon>
        <taxon>indigoferoid/millettioid clade</taxon>
        <taxon>Phaseoleae</taxon>
        <taxon>Glycine</taxon>
        <taxon>Glycine subgen. Soja</taxon>
    </lineage>
</organism>